<sequence>MLNNDILRQVRYALDLRDNQLPALLRDGGLDPEGVDFRALLAREDEEGFRPCNDKVLAALLDGVIVLRRGRRDDAPPPAPLSGRLSNNLILKKLRIAFELKQEDVQQLLADAGLLMTESELGAFFRKPGHKHYRECGDQVLRNLLRALSARLRPAA</sequence>
<dbReference type="InterPro" id="IPR009921">
    <property type="entry name" value="YehS-like"/>
</dbReference>
<keyword evidence="2" id="KW-1185">Reference proteome</keyword>
<protein>
    <submittedName>
        <fullName evidence="1">DUF1456 family protein</fullName>
    </submittedName>
</protein>
<proteinExistence type="predicted"/>
<reference evidence="1 2" key="1">
    <citation type="submission" date="2020-02" db="EMBL/GenBank/DDBJ databases">
        <authorList>
            <person name="Yang Z."/>
        </authorList>
    </citation>
    <scope>NUCLEOTIDE SEQUENCE [LARGE SCALE GENOMIC DNA]</scope>
    <source>
        <strain evidence="1 2">HX-7-9</strain>
    </source>
</reference>
<evidence type="ECO:0000313" key="1">
    <source>
        <dbReference type="EMBL" id="NDV11350.1"/>
    </source>
</evidence>
<dbReference type="EMBL" id="JAAGAA010000001">
    <property type="protein sequence ID" value="NDV11350.1"/>
    <property type="molecule type" value="Genomic_DNA"/>
</dbReference>
<comment type="caution">
    <text evidence="1">The sequence shown here is derived from an EMBL/GenBank/DDBJ whole genome shotgun (WGS) entry which is preliminary data.</text>
</comment>
<dbReference type="RefSeq" id="WP_163314652.1">
    <property type="nucleotide sequence ID" value="NZ_JAAGAA010000001.1"/>
</dbReference>
<organism evidence="1 2">
    <name type="scientific">Crenobacter caeni</name>
    <dbReference type="NCBI Taxonomy" id="2705474"/>
    <lineage>
        <taxon>Bacteria</taxon>
        <taxon>Pseudomonadati</taxon>
        <taxon>Pseudomonadota</taxon>
        <taxon>Betaproteobacteria</taxon>
        <taxon>Neisseriales</taxon>
        <taxon>Neisseriaceae</taxon>
        <taxon>Crenobacter</taxon>
    </lineage>
</organism>
<dbReference type="PANTHER" id="PTHR37805:SF1">
    <property type="entry name" value="CYTOPLASMIC PROTEIN"/>
    <property type="match status" value="1"/>
</dbReference>
<dbReference type="Pfam" id="PF07308">
    <property type="entry name" value="DUF1456"/>
    <property type="match status" value="2"/>
</dbReference>
<accession>A0A6B2KME6</accession>
<dbReference type="AlphaFoldDB" id="A0A6B2KME6"/>
<dbReference type="PANTHER" id="PTHR37805">
    <property type="entry name" value="CYTOPLASMIC PROTEIN-RELATED"/>
    <property type="match status" value="1"/>
</dbReference>
<gene>
    <name evidence="1" type="ORF">GZH52_00815</name>
</gene>
<name>A0A6B2KME6_9NEIS</name>
<evidence type="ECO:0000313" key="2">
    <source>
        <dbReference type="Proteomes" id="UP000482578"/>
    </source>
</evidence>
<dbReference type="Proteomes" id="UP000482578">
    <property type="component" value="Unassembled WGS sequence"/>
</dbReference>